<comment type="similarity">
    <text evidence="1 3">Belongs to the short-chain dehydrogenases/reductases (SDR) family.</text>
</comment>
<keyword evidence="2" id="KW-0560">Oxidoreductase</keyword>
<dbReference type="PANTHER" id="PTHR44196">
    <property type="entry name" value="DEHYDROGENASE/REDUCTASE SDR FAMILY MEMBER 7B"/>
    <property type="match status" value="1"/>
</dbReference>
<dbReference type="PRINTS" id="PR00081">
    <property type="entry name" value="GDHRDH"/>
</dbReference>
<dbReference type="GO" id="GO:0016491">
    <property type="term" value="F:oxidoreductase activity"/>
    <property type="evidence" value="ECO:0007669"/>
    <property type="project" value="UniProtKB-KW"/>
</dbReference>
<evidence type="ECO:0000256" key="1">
    <source>
        <dbReference type="ARBA" id="ARBA00006484"/>
    </source>
</evidence>
<dbReference type="EMBL" id="VDUX01000003">
    <property type="protein sequence ID" value="TXL61530.1"/>
    <property type="molecule type" value="Genomic_DNA"/>
</dbReference>
<sequence>MARNLELRGARTLVTGATGGLGQAIARRLAAEGAELVLTGRRIDVLEPLAAELGARTVAADLADLAEVDRLMAEAGPLDLLVANAALPTSGHLLEYTPEQVERALTVNLHAPIALTRTAAEGMVERGRGHVVLIGSVSGKVASVSSSLYNATKFGLRGFALGFRQDVAQHGVGVSVVEPGFVRDAGMFVEGGGKLPPGMRTVTPEAVAAGVVKAVRRNKPEVVVAPAELRAGAAVGSVLAGVSEKLQKAGGGAKVAATLAEGQKDKR</sequence>
<dbReference type="CDD" id="cd05233">
    <property type="entry name" value="SDR_c"/>
    <property type="match status" value="1"/>
</dbReference>
<dbReference type="AlphaFoldDB" id="A0A5C8NK47"/>
<dbReference type="SUPFAM" id="SSF51735">
    <property type="entry name" value="NAD(P)-binding Rossmann-fold domains"/>
    <property type="match status" value="1"/>
</dbReference>
<dbReference type="Pfam" id="PF00106">
    <property type="entry name" value="adh_short"/>
    <property type="match status" value="1"/>
</dbReference>
<name>A0A5C8NK47_9ACTN</name>
<keyword evidence="6" id="KW-1185">Reference proteome</keyword>
<feature type="domain" description="Ketoreductase" evidence="4">
    <location>
        <begin position="10"/>
        <end position="185"/>
    </location>
</feature>
<dbReference type="Gene3D" id="3.40.50.720">
    <property type="entry name" value="NAD(P)-binding Rossmann-like Domain"/>
    <property type="match status" value="1"/>
</dbReference>
<dbReference type="RefSeq" id="WP_147685886.1">
    <property type="nucleotide sequence ID" value="NZ_VDUX01000003.1"/>
</dbReference>
<dbReference type="OrthoDB" id="5178125at2"/>
<evidence type="ECO:0000256" key="3">
    <source>
        <dbReference type="RuleBase" id="RU000363"/>
    </source>
</evidence>
<evidence type="ECO:0000313" key="5">
    <source>
        <dbReference type="EMBL" id="TXL61530.1"/>
    </source>
</evidence>
<dbReference type="PRINTS" id="PR00080">
    <property type="entry name" value="SDRFAMILY"/>
</dbReference>
<dbReference type="InterPro" id="IPR002347">
    <property type="entry name" value="SDR_fam"/>
</dbReference>
<dbReference type="PANTHER" id="PTHR44196:SF1">
    <property type="entry name" value="DEHYDROGENASE_REDUCTASE SDR FAMILY MEMBER 7B"/>
    <property type="match status" value="1"/>
</dbReference>
<dbReference type="Proteomes" id="UP000321571">
    <property type="component" value="Unassembled WGS sequence"/>
</dbReference>
<dbReference type="PROSITE" id="PS00061">
    <property type="entry name" value="ADH_SHORT"/>
    <property type="match status" value="1"/>
</dbReference>
<evidence type="ECO:0000256" key="2">
    <source>
        <dbReference type="ARBA" id="ARBA00023002"/>
    </source>
</evidence>
<dbReference type="InterPro" id="IPR036291">
    <property type="entry name" value="NAD(P)-bd_dom_sf"/>
</dbReference>
<dbReference type="InterPro" id="IPR057326">
    <property type="entry name" value="KR_dom"/>
</dbReference>
<comment type="caution">
    <text evidence="5">The sequence shown here is derived from an EMBL/GenBank/DDBJ whole genome shotgun (WGS) entry which is preliminary data.</text>
</comment>
<protein>
    <submittedName>
        <fullName evidence="5">SDR family oxidoreductase</fullName>
    </submittedName>
</protein>
<reference evidence="5 6" key="1">
    <citation type="submission" date="2019-06" db="EMBL/GenBank/DDBJ databases">
        <title>Aeromicrobium sp. nov., isolated from a maize field.</title>
        <authorList>
            <person name="Lin S.-Y."/>
            <person name="Tsai C.-F."/>
            <person name="Young C.-C."/>
        </authorList>
    </citation>
    <scope>NUCLEOTIDE SEQUENCE [LARGE SCALE GENOMIC DNA]</scope>
    <source>
        <strain evidence="5 6">CC-CFT486</strain>
    </source>
</reference>
<dbReference type="GO" id="GO:0016020">
    <property type="term" value="C:membrane"/>
    <property type="evidence" value="ECO:0007669"/>
    <property type="project" value="TreeGrafter"/>
</dbReference>
<accession>A0A5C8NK47</accession>
<gene>
    <name evidence="5" type="ORF">FHP06_08915</name>
</gene>
<dbReference type="SMART" id="SM00822">
    <property type="entry name" value="PKS_KR"/>
    <property type="match status" value="1"/>
</dbReference>
<evidence type="ECO:0000313" key="6">
    <source>
        <dbReference type="Proteomes" id="UP000321571"/>
    </source>
</evidence>
<dbReference type="InterPro" id="IPR020904">
    <property type="entry name" value="Sc_DH/Rdtase_CS"/>
</dbReference>
<proteinExistence type="inferred from homology"/>
<evidence type="ECO:0000259" key="4">
    <source>
        <dbReference type="SMART" id="SM00822"/>
    </source>
</evidence>
<organism evidence="5 6">
    <name type="scientific">Aeromicrobium terrae</name>
    <dbReference type="NCBI Taxonomy" id="2498846"/>
    <lineage>
        <taxon>Bacteria</taxon>
        <taxon>Bacillati</taxon>
        <taxon>Actinomycetota</taxon>
        <taxon>Actinomycetes</taxon>
        <taxon>Propionibacteriales</taxon>
        <taxon>Nocardioidaceae</taxon>
        <taxon>Aeromicrobium</taxon>
    </lineage>
</organism>